<evidence type="ECO:0000313" key="2">
    <source>
        <dbReference type="Proteomes" id="UP000063387"/>
    </source>
</evidence>
<dbReference type="Proteomes" id="UP000063387">
    <property type="component" value="Chromosome"/>
</dbReference>
<protein>
    <submittedName>
        <fullName evidence="1">Uncharacterized protein</fullName>
    </submittedName>
</protein>
<sequence>MRTVVCQEPGRLPASAMITHRAPLDEMPERLPVWCEPGSGMIKAMIELDSPEHAVAEDDHAPDHRQ</sequence>
<organism evidence="1 2">
    <name type="scientific">Halomonas chromatireducens</name>
    <dbReference type="NCBI Taxonomy" id="507626"/>
    <lineage>
        <taxon>Bacteria</taxon>
        <taxon>Pseudomonadati</taxon>
        <taxon>Pseudomonadota</taxon>
        <taxon>Gammaproteobacteria</taxon>
        <taxon>Oceanospirillales</taxon>
        <taxon>Halomonadaceae</taxon>
        <taxon>Halomonas</taxon>
    </lineage>
</organism>
<dbReference type="RefSeq" id="WP_066449272.1">
    <property type="nucleotide sequence ID" value="NZ_CP014226.1"/>
</dbReference>
<dbReference type="STRING" id="507626.LOKO_02343"/>
<keyword evidence="2" id="KW-1185">Reference proteome</keyword>
<dbReference type="KEGG" id="hco:LOKO_02343"/>
<reference evidence="1 2" key="1">
    <citation type="journal article" date="2016" name="Genome Announc.">
        <title>Draft Genome Sequence of 'Halomonas chromatireducens' Strain AGD 8-3, a Haloalkaliphilic Chromate- and Selenite-Reducing Gammaproteobacterium.</title>
        <authorList>
            <person name="Sharko F.S."/>
            <person name="Shapovalova A.A."/>
            <person name="Tsygankova S.V."/>
            <person name="Komova A.V."/>
            <person name="Boulygina E.S."/>
            <person name="Teslyuk A.B."/>
            <person name="Gotovtsev P.M."/>
            <person name="Namsaraev Z.B."/>
            <person name="Khijniak T.V."/>
            <person name="Nedoluzhko A.V."/>
            <person name="Vasilov R.G."/>
        </authorList>
    </citation>
    <scope>NUCLEOTIDE SEQUENCE [LARGE SCALE GENOMIC DNA]</scope>
    <source>
        <strain evidence="1 2">AGD 8-3</strain>
    </source>
</reference>
<proteinExistence type="predicted"/>
<dbReference type="EMBL" id="CP014226">
    <property type="protein sequence ID" value="AMD01403.1"/>
    <property type="molecule type" value="Genomic_DNA"/>
</dbReference>
<dbReference type="PATRIC" id="fig|507626.3.peg.2336"/>
<dbReference type="AlphaFoldDB" id="A0A109UM13"/>
<dbReference type="OrthoDB" id="9773078at2"/>
<accession>A0A109UM13</accession>
<reference evidence="1 2" key="2">
    <citation type="submission" date="2016-02" db="EMBL/GenBank/DDBJ databases">
        <authorList>
            <person name="Wen L."/>
            <person name="He K."/>
            <person name="Yang H."/>
        </authorList>
    </citation>
    <scope>NUCLEOTIDE SEQUENCE [LARGE SCALE GENOMIC DNA]</scope>
    <source>
        <strain evidence="1 2">AGD 8-3</strain>
    </source>
</reference>
<gene>
    <name evidence="1" type="ORF">LOKO_02343</name>
</gene>
<evidence type="ECO:0000313" key="1">
    <source>
        <dbReference type="EMBL" id="AMD01403.1"/>
    </source>
</evidence>
<name>A0A109UM13_9GAMM</name>